<accession>A0ABY8N3P2</accession>
<dbReference type="Proteomes" id="UP001232117">
    <property type="component" value="Chromosome"/>
</dbReference>
<evidence type="ECO:0000313" key="1">
    <source>
        <dbReference type="EMBL" id="WGK93753.1"/>
    </source>
</evidence>
<reference evidence="1 2" key="1">
    <citation type="submission" date="2022-02" db="EMBL/GenBank/DDBJ databases">
        <authorList>
            <person name="Cha I.-T."/>
            <person name="Lee K.-E."/>
            <person name="Park S.-J."/>
        </authorList>
    </citation>
    <scope>NUCLEOTIDE SEQUENCE [LARGE SCALE GENOMIC DNA]</scope>
    <source>
        <strain evidence="1 2">K3R-10</strain>
    </source>
</reference>
<name>A0ABY8N3P2_9FLAO</name>
<organism evidence="1 2">
    <name type="scientific">Flavobacterium keumense</name>
    <dbReference type="NCBI Taxonomy" id="1306518"/>
    <lineage>
        <taxon>Bacteria</taxon>
        <taxon>Pseudomonadati</taxon>
        <taxon>Bacteroidota</taxon>
        <taxon>Flavobacteriia</taxon>
        <taxon>Flavobacteriales</taxon>
        <taxon>Flavobacteriaceae</taxon>
        <taxon>Flavobacterium</taxon>
    </lineage>
</organism>
<dbReference type="RefSeq" id="WP_264533519.1">
    <property type="nucleotide sequence ID" value="NZ_CP092332.1"/>
</dbReference>
<sequence length="155" mass="18264">MNTFEKYINKNENQDLKNFTKYLDAHELAMLEMHFLSFAKEQLRIHDVVGRSEQLKAFAEMVSKDDFAYLKNAETLLKEFESLKMSSMDKLFELEPKEPDKVENTCNNCEHRQRWECNSKVFQYCGVRKSNRTSNGLLKIKCKDAACLQFKKSTK</sequence>
<protein>
    <submittedName>
        <fullName evidence="1">Uncharacterized protein</fullName>
    </submittedName>
</protein>
<evidence type="ECO:0000313" key="2">
    <source>
        <dbReference type="Proteomes" id="UP001232117"/>
    </source>
</evidence>
<keyword evidence="2" id="KW-1185">Reference proteome</keyword>
<proteinExistence type="predicted"/>
<dbReference type="EMBL" id="CP092332">
    <property type="protein sequence ID" value="WGK93753.1"/>
    <property type="molecule type" value="Genomic_DNA"/>
</dbReference>
<gene>
    <name evidence="1" type="ORF">MG292_06530</name>
</gene>
<reference evidence="1 2" key="2">
    <citation type="submission" date="2023-06" db="EMBL/GenBank/DDBJ databases">
        <title>Complete Genome Sequence of Flavobacterium keumense K3R-10.</title>
        <authorList>
            <person name="Jeong H."/>
            <person name="Jhang S.Y."/>
            <person name="Kim J.N."/>
        </authorList>
    </citation>
    <scope>NUCLEOTIDE SEQUENCE [LARGE SCALE GENOMIC DNA]</scope>
    <source>
        <strain evidence="1 2">K3R-10</strain>
    </source>
</reference>